<feature type="compositionally biased region" description="Low complexity" evidence="1">
    <location>
        <begin position="241"/>
        <end position="258"/>
    </location>
</feature>
<protein>
    <submittedName>
        <fullName evidence="2">Uncharacterized protein</fullName>
    </submittedName>
</protein>
<accession>A0A7S0C2R3</accession>
<reference evidence="2" key="1">
    <citation type="submission" date="2021-01" db="EMBL/GenBank/DDBJ databases">
        <authorList>
            <person name="Corre E."/>
            <person name="Pelletier E."/>
            <person name="Niang G."/>
            <person name="Scheremetjew M."/>
            <person name="Finn R."/>
            <person name="Kale V."/>
            <person name="Holt S."/>
            <person name="Cochrane G."/>
            <person name="Meng A."/>
            <person name="Brown T."/>
            <person name="Cohen L."/>
        </authorList>
    </citation>
    <scope>NUCLEOTIDE SEQUENCE</scope>
    <source>
        <strain evidence="2">CCAP1064/1</strain>
    </source>
</reference>
<feature type="region of interest" description="Disordered" evidence="1">
    <location>
        <begin position="1"/>
        <end position="43"/>
    </location>
</feature>
<proteinExistence type="predicted"/>
<dbReference type="EMBL" id="HBEL01012420">
    <property type="protein sequence ID" value="CAD8409820.1"/>
    <property type="molecule type" value="Transcribed_RNA"/>
</dbReference>
<evidence type="ECO:0000313" key="2">
    <source>
        <dbReference type="EMBL" id="CAD8409820.1"/>
    </source>
</evidence>
<gene>
    <name evidence="2" type="ORF">PINE0816_LOCUS5943</name>
</gene>
<dbReference type="AlphaFoldDB" id="A0A7S0C2R3"/>
<feature type="compositionally biased region" description="Acidic residues" evidence="1">
    <location>
        <begin position="91"/>
        <end position="101"/>
    </location>
</feature>
<evidence type="ECO:0000256" key="1">
    <source>
        <dbReference type="SAM" id="MobiDB-lite"/>
    </source>
</evidence>
<feature type="compositionally biased region" description="Polar residues" evidence="1">
    <location>
        <begin position="74"/>
        <end position="86"/>
    </location>
</feature>
<sequence>MKKARSTNTSVMTTISANKQQRLSPVSNPGDTQTPSFTDEEKYDRDFVFHSNKNNISARLDHFFEEKKCTTNTKNLESCSDDGNSGSDTYKDDDENSDDDSLAGLEQHFNLLRRESLNLNRARSVTSSGRYPQRLSVVSSGGNSSRNSAALASTRSETLIDLEQFLTSALSKKQQQVSDNSSKLSSSKLSGASDGKRYRIDEVIQLLISEDNDWINSLDQSSSSSSSWGEDDDEGYDIDKSNFQSSLGGGSSFESLSQVTNRPPSSNVVVMAREALEEMKAHQRHLAEEMKAHQQHMAEEARRDSS</sequence>
<organism evidence="2">
    <name type="scientific">Proboscia inermis</name>
    <dbReference type="NCBI Taxonomy" id="420281"/>
    <lineage>
        <taxon>Eukaryota</taxon>
        <taxon>Sar</taxon>
        <taxon>Stramenopiles</taxon>
        <taxon>Ochrophyta</taxon>
        <taxon>Bacillariophyta</taxon>
        <taxon>Coscinodiscophyceae</taxon>
        <taxon>Rhizosoleniophycidae</taxon>
        <taxon>Rhizosoleniales</taxon>
        <taxon>Rhizosoleniaceae</taxon>
        <taxon>Proboscia</taxon>
    </lineage>
</organism>
<feature type="compositionally biased region" description="Low complexity" evidence="1">
    <location>
        <begin position="178"/>
        <end position="193"/>
    </location>
</feature>
<feature type="region of interest" description="Disordered" evidence="1">
    <location>
        <begin position="171"/>
        <end position="193"/>
    </location>
</feature>
<feature type="region of interest" description="Disordered" evidence="1">
    <location>
        <begin position="219"/>
        <end position="266"/>
    </location>
</feature>
<name>A0A7S0C2R3_9STRA</name>
<feature type="region of interest" description="Disordered" evidence="1">
    <location>
        <begin position="74"/>
        <end position="101"/>
    </location>
</feature>
<feature type="compositionally biased region" description="Polar residues" evidence="1">
    <location>
        <begin position="1"/>
        <end position="37"/>
    </location>
</feature>